<comment type="subcellular location">
    <subcellularLocation>
        <location evidence="1">Mitochondrion membrane</location>
        <topology evidence="1">Multi-pass membrane protein</topology>
    </subcellularLocation>
</comment>
<evidence type="ECO:0000256" key="3">
    <source>
        <dbReference type="ARBA" id="ARBA00022989"/>
    </source>
</evidence>
<evidence type="ECO:0000313" key="7">
    <source>
        <dbReference type="Proteomes" id="UP000738402"/>
    </source>
</evidence>
<reference evidence="6" key="1">
    <citation type="journal article" date="2021" name="G3 (Bethesda)">
        <title>Genomic diversity, chromosomal rearrangements, and interspecies hybridization in the ogataea polymorpha species complex.</title>
        <authorList>
            <person name="Hanson S.J."/>
            <person name="Cinneide E.O."/>
            <person name="Salzberg L.I."/>
            <person name="Wolfe K.H."/>
            <person name="McGowan J."/>
            <person name="Fitzpatrick D.A."/>
            <person name="Matlin K."/>
        </authorList>
    </citation>
    <scope>NUCLEOTIDE SEQUENCE</scope>
    <source>
        <strain evidence="6">83-405-1</strain>
    </source>
</reference>
<dbReference type="InterPro" id="IPR013946">
    <property type="entry name" value="NCA2-like"/>
</dbReference>
<dbReference type="AlphaFoldDB" id="A0AAN6D2J8"/>
<name>A0AAN6D2J8_9ASCO</name>
<keyword evidence="3" id="KW-1133">Transmembrane helix</keyword>
<comment type="caution">
    <text evidence="6">The sequence shown here is derived from an EMBL/GenBank/DDBJ whole genome shotgun (WGS) entry which is preliminary data.</text>
</comment>
<keyword evidence="5" id="KW-0472">Membrane</keyword>
<gene>
    <name evidence="6" type="ORF">KL933_004914</name>
</gene>
<evidence type="ECO:0000256" key="2">
    <source>
        <dbReference type="ARBA" id="ARBA00022692"/>
    </source>
</evidence>
<keyword evidence="4" id="KW-0496">Mitochondrion</keyword>
<dbReference type="Pfam" id="PF08637">
    <property type="entry name" value="NCA2"/>
    <property type="match status" value="1"/>
</dbReference>
<evidence type="ECO:0008006" key="8">
    <source>
        <dbReference type="Google" id="ProtNLM"/>
    </source>
</evidence>
<dbReference type="PANTHER" id="PTHR28234">
    <property type="entry name" value="NUCLEAR CONTROL OF ATPASE PROTEIN 2"/>
    <property type="match status" value="1"/>
</dbReference>
<evidence type="ECO:0000256" key="5">
    <source>
        <dbReference type="ARBA" id="ARBA00023136"/>
    </source>
</evidence>
<protein>
    <recommendedName>
        <fullName evidence="8">Nuclear control of ATPase protein 2</fullName>
    </recommendedName>
</protein>
<sequence>MSINLLADRSANSLAALNETGLQALSRLELSNSKSPKSLLVQELFSETYSLLRPLQDKTVTSKYYKQLLHKLTKILCHFKDGTIEPQDRDLAQLQYLISVYATIALVTISSHVLLHYTLEISEDIDYYDTVLSSNLNTCIYTIQTLPMTLKKGLDSLVNEAVRKNLNSASTENLAPSWVPQRFSSFCSKVIRWICFLIDATSDNLQRLLLSPTSFLVEKHRKTNSLVRNFVSTVVGLPIAYSKMEVKRKRDTLNELKHENVEKLGFLLKEMPYNSLAQQSDTLSSFIPKLAGLYLPSTSDIDDHSLSSSLRSLSLLFETLPRVKEDLESKYRQNQEPRTLLKYWLPICAALWYGPNLAYDLVSNREAIANWLTLNLLDTTLGFWNNWIVEPFNNILSTIRHDQNSRIAIMSQKSLSSDLESLERMVLEYSLDNQAYIRQSEGMSEDMAELVKQEVAQGNLEIVMKGYENDLKSPLKSIILGDMIRNLLIQIQKMKVDGAVAMSGIDKIIRSQELVFGFVAASPSCLIVWYVAKVVRSYLRTGYFIKFTKNTKIALRRSLNNLERLVDLELTTSDSSTYFNEGLLLLELVNLRKLGLQILPVHARQDWIRDLNDLSDQNYDYNFKLMTISRIWHSYRTLIE</sequence>
<proteinExistence type="predicted"/>
<keyword evidence="2" id="KW-0812">Transmembrane</keyword>
<accession>A0AAN6D2J8</accession>
<organism evidence="6 7">
    <name type="scientific">Ogataea haglerorum</name>
    <dbReference type="NCBI Taxonomy" id="1937702"/>
    <lineage>
        <taxon>Eukaryota</taxon>
        <taxon>Fungi</taxon>
        <taxon>Dikarya</taxon>
        <taxon>Ascomycota</taxon>
        <taxon>Saccharomycotina</taxon>
        <taxon>Pichiomycetes</taxon>
        <taxon>Pichiales</taxon>
        <taxon>Pichiaceae</taxon>
        <taxon>Ogataea</taxon>
    </lineage>
</organism>
<dbReference type="GO" id="GO:0005741">
    <property type="term" value="C:mitochondrial outer membrane"/>
    <property type="evidence" value="ECO:0007669"/>
    <property type="project" value="TreeGrafter"/>
</dbReference>
<evidence type="ECO:0000256" key="1">
    <source>
        <dbReference type="ARBA" id="ARBA00004225"/>
    </source>
</evidence>
<dbReference type="Proteomes" id="UP000738402">
    <property type="component" value="Unassembled WGS sequence"/>
</dbReference>
<evidence type="ECO:0000313" key="6">
    <source>
        <dbReference type="EMBL" id="KAG7724410.1"/>
    </source>
</evidence>
<dbReference type="PANTHER" id="PTHR28234:SF1">
    <property type="entry name" value="NUCLEAR CONTROL OF ATPASE PROTEIN 2"/>
    <property type="match status" value="1"/>
</dbReference>
<evidence type="ECO:0000256" key="4">
    <source>
        <dbReference type="ARBA" id="ARBA00023128"/>
    </source>
</evidence>
<dbReference type="EMBL" id="JAHLUH010000017">
    <property type="protein sequence ID" value="KAG7724410.1"/>
    <property type="molecule type" value="Genomic_DNA"/>
</dbReference>